<dbReference type="SMART" id="SM00220">
    <property type="entry name" value="S_TKc"/>
    <property type="match status" value="1"/>
</dbReference>
<evidence type="ECO:0000256" key="4">
    <source>
        <dbReference type="ARBA" id="ARBA00022741"/>
    </source>
</evidence>
<sequence>MKDDKNILDTSEIETEYIDNSKEKDFDNDETEYLGEETVFLDTSTTEYIDDDLKQNDRFTVLNHRYKLVEKIGEGGMGFVYKAEDLRLRGYVVAIKEIKLDSIAKNRREKVIQNFENEAGILIKLRHNAIPRVLDFFCLNNDKCYIVMDFIYGQTLEDVILSRGKIPEKEVKEWFYQIADVIKYLHSREPKIIFRDLKPSNVMLTSDNEIKLIDFGIARTFKDEKSSDTTYYVSQGFSPPEQYGTGQSDERSDIYSLGALMYSLLIGGKPKINDFKFESLKGQIEISDSFNYAIMKATEFRPQDRPATIDEFVELVNSNLNKTIPLESENIYKNKIENEANKTNKDIGLDSKNIKNKKNKIIYGSIFMIFLFLLGVGGLYIVKNNKINNKVNLTENKITSENSNESSDNGNDSNIELTSSDAKDDNINEGKDNSTESNNKTSNSNIDKARDILYKTMGINKNNVDFGYIKEDLFSKYDPRIKDNYYVFDYTSRDTGNMSDKLYLVDKKDLSVYEWPAGGTLIPYELTKDGNSDAYRYLVTFNYPPNDENKDSAAVKYFEKYGAKEFANKIQEIFKDADESTLSYYQDNYVDLILAGSTKKELDSYVKRRLEVTPLLQQAGYEKSEIEKKNSFTEKELQDIYEMGRKNGKYFVGIEDFAELSKDGFINEYCPKNSSESYWKDGFIKGYNESKK</sequence>
<keyword evidence="5 13" id="KW-0418">Kinase</keyword>
<keyword evidence="11" id="KW-0472">Membrane</keyword>
<accession>A0AAW9K4Z0</accession>
<evidence type="ECO:0000256" key="6">
    <source>
        <dbReference type="ARBA" id="ARBA00022840"/>
    </source>
</evidence>
<dbReference type="InterPro" id="IPR000719">
    <property type="entry name" value="Prot_kinase_dom"/>
</dbReference>
<evidence type="ECO:0000256" key="11">
    <source>
        <dbReference type="SAM" id="Phobius"/>
    </source>
</evidence>
<dbReference type="InterPro" id="IPR011009">
    <property type="entry name" value="Kinase-like_dom_sf"/>
</dbReference>
<evidence type="ECO:0000313" key="13">
    <source>
        <dbReference type="EMBL" id="MDZ7541606.1"/>
    </source>
</evidence>
<dbReference type="RefSeq" id="WP_004457457.1">
    <property type="nucleotide sequence ID" value="NZ_CP075917.1"/>
</dbReference>
<evidence type="ECO:0000256" key="3">
    <source>
        <dbReference type="ARBA" id="ARBA00022679"/>
    </source>
</evidence>
<gene>
    <name evidence="13" type="ORF">GNF83_10150</name>
</gene>
<feature type="region of interest" description="Disordered" evidence="10">
    <location>
        <begin position="400"/>
        <end position="444"/>
    </location>
</feature>
<dbReference type="Gene3D" id="1.10.510.10">
    <property type="entry name" value="Transferase(Phosphotransferase) domain 1"/>
    <property type="match status" value="1"/>
</dbReference>
<dbReference type="SUPFAM" id="SSF56112">
    <property type="entry name" value="Protein kinase-like (PK-like)"/>
    <property type="match status" value="1"/>
</dbReference>
<evidence type="ECO:0000256" key="2">
    <source>
        <dbReference type="ARBA" id="ARBA00022527"/>
    </source>
</evidence>
<feature type="binding site" evidence="9">
    <location>
        <position position="105"/>
    </location>
    <ligand>
        <name>ATP</name>
        <dbReference type="ChEBI" id="CHEBI:30616"/>
    </ligand>
</feature>
<protein>
    <recommendedName>
        <fullName evidence="1">non-specific serine/threonine protein kinase</fullName>
        <ecNumber evidence="1">2.7.11.1</ecNumber>
    </recommendedName>
</protein>
<dbReference type="PANTHER" id="PTHR24363:SF0">
    <property type="entry name" value="SERINE_THREONINE KINASE LIKE DOMAIN CONTAINING 1"/>
    <property type="match status" value="1"/>
</dbReference>
<keyword evidence="11" id="KW-0812">Transmembrane</keyword>
<feature type="domain" description="Protein kinase" evidence="12">
    <location>
        <begin position="66"/>
        <end position="320"/>
    </location>
</feature>
<comment type="caution">
    <text evidence="13">The sequence shown here is derived from an EMBL/GenBank/DDBJ whole genome shotgun (WGS) entry which is preliminary data.</text>
</comment>
<keyword evidence="4 9" id="KW-0547">Nucleotide-binding</keyword>
<dbReference type="InterPro" id="IPR017441">
    <property type="entry name" value="Protein_kinase_ATP_BS"/>
</dbReference>
<reference evidence="13" key="1">
    <citation type="submission" date="2019-11" db="EMBL/GenBank/DDBJ databases">
        <title>Characterization of Clostridium perfringens isolates from swine manure treated agricultural soils.</title>
        <authorList>
            <person name="Wushke S.T."/>
        </authorList>
    </citation>
    <scope>NUCLEOTIDE SEQUENCE</scope>
    <source>
        <strain evidence="13">X62</strain>
    </source>
</reference>
<dbReference type="Proteomes" id="UP001288944">
    <property type="component" value="Unassembled WGS sequence"/>
</dbReference>
<dbReference type="PANTHER" id="PTHR24363">
    <property type="entry name" value="SERINE/THREONINE PROTEIN KINASE"/>
    <property type="match status" value="1"/>
</dbReference>
<dbReference type="EMBL" id="WNUR01000023">
    <property type="protein sequence ID" value="MDZ7541606.1"/>
    <property type="molecule type" value="Genomic_DNA"/>
</dbReference>
<keyword evidence="11" id="KW-1133">Transmembrane helix</keyword>
<evidence type="ECO:0000259" key="12">
    <source>
        <dbReference type="PROSITE" id="PS50011"/>
    </source>
</evidence>
<evidence type="ECO:0000256" key="5">
    <source>
        <dbReference type="ARBA" id="ARBA00022777"/>
    </source>
</evidence>
<feature type="transmembrane region" description="Helical" evidence="11">
    <location>
        <begin position="361"/>
        <end position="382"/>
    </location>
</feature>
<keyword evidence="3" id="KW-0808">Transferase</keyword>
<evidence type="ECO:0000256" key="1">
    <source>
        <dbReference type="ARBA" id="ARBA00012513"/>
    </source>
</evidence>
<dbReference type="GO" id="GO:0004674">
    <property type="term" value="F:protein serine/threonine kinase activity"/>
    <property type="evidence" value="ECO:0007669"/>
    <property type="project" value="UniProtKB-KW"/>
</dbReference>
<evidence type="ECO:0000256" key="9">
    <source>
        <dbReference type="PROSITE-ProRule" id="PRU10141"/>
    </source>
</evidence>
<feature type="compositionally biased region" description="Low complexity" evidence="10">
    <location>
        <begin position="435"/>
        <end position="444"/>
    </location>
</feature>
<proteinExistence type="predicted"/>
<dbReference type="GO" id="GO:0005524">
    <property type="term" value="F:ATP binding"/>
    <property type="evidence" value="ECO:0007669"/>
    <property type="project" value="UniProtKB-UniRule"/>
</dbReference>
<name>A0AAW9K4Z0_CLOPF</name>
<dbReference type="CDD" id="cd14014">
    <property type="entry name" value="STKc_PknB_like"/>
    <property type="match status" value="1"/>
</dbReference>
<evidence type="ECO:0000256" key="8">
    <source>
        <dbReference type="ARBA" id="ARBA00048679"/>
    </source>
</evidence>
<comment type="catalytic activity">
    <reaction evidence="7">
        <text>L-threonyl-[protein] + ATP = O-phospho-L-threonyl-[protein] + ADP + H(+)</text>
        <dbReference type="Rhea" id="RHEA:46608"/>
        <dbReference type="Rhea" id="RHEA-COMP:11060"/>
        <dbReference type="Rhea" id="RHEA-COMP:11605"/>
        <dbReference type="ChEBI" id="CHEBI:15378"/>
        <dbReference type="ChEBI" id="CHEBI:30013"/>
        <dbReference type="ChEBI" id="CHEBI:30616"/>
        <dbReference type="ChEBI" id="CHEBI:61977"/>
        <dbReference type="ChEBI" id="CHEBI:456216"/>
        <dbReference type="EC" id="2.7.11.1"/>
    </reaction>
</comment>
<evidence type="ECO:0000313" key="14">
    <source>
        <dbReference type="Proteomes" id="UP001288944"/>
    </source>
</evidence>
<dbReference type="PROSITE" id="PS00107">
    <property type="entry name" value="PROTEIN_KINASE_ATP"/>
    <property type="match status" value="1"/>
</dbReference>
<dbReference type="EC" id="2.7.11.1" evidence="1"/>
<dbReference type="PROSITE" id="PS50011">
    <property type="entry name" value="PROTEIN_KINASE_DOM"/>
    <property type="match status" value="1"/>
</dbReference>
<dbReference type="Pfam" id="PF00069">
    <property type="entry name" value="Pkinase"/>
    <property type="match status" value="1"/>
</dbReference>
<feature type="compositionally biased region" description="Low complexity" evidence="10">
    <location>
        <begin position="400"/>
        <end position="414"/>
    </location>
</feature>
<organism evidence="13 14">
    <name type="scientific">Clostridium perfringens</name>
    <dbReference type="NCBI Taxonomy" id="1502"/>
    <lineage>
        <taxon>Bacteria</taxon>
        <taxon>Bacillati</taxon>
        <taxon>Bacillota</taxon>
        <taxon>Clostridia</taxon>
        <taxon>Eubacteriales</taxon>
        <taxon>Clostridiaceae</taxon>
        <taxon>Clostridium</taxon>
    </lineage>
</organism>
<keyword evidence="6 9" id="KW-0067">ATP-binding</keyword>
<dbReference type="AlphaFoldDB" id="A0AAW9K4Z0"/>
<comment type="catalytic activity">
    <reaction evidence="8">
        <text>L-seryl-[protein] + ATP = O-phospho-L-seryl-[protein] + ADP + H(+)</text>
        <dbReference type="Rhea" id="RHEA:17989"/>
        <dbReference type="Rhea" id="RHEA-COMP:9863"/>
        <dbReference type="Rhea" id="RHEA-COMP:11604"/>
        <dbReference type="ChEBI" id="CHEBI:15378"/>
        <dbReference type="ChEBI" id="CHEBI:29999"/>
        <dbReference type="ChEBI" id="CHEBI:30616"/>
        <dbReference type="ChEBI" id="CHEBI:83421"/>
        <dbReference type="ChEBI" id="CHEBI:456216"/>
        <dbReference type="EC" id="2.7.11.1"/>
    </reaction>
</comment>
<keyword evidence="2" id="KW-0723">Serine/threonine-protein kinase</keyword>
<evidence type="ECO:0000256" key="10">
    <source>
        <dbReference type="SAM" id="MobiDB-lite"/>
    </source>
</evidence>
<feature type="compositionally biased region" description="Basic and acidic residues" evidence="10">
    <location>
        <begin position="421"/>
        <end position="434"/>
    </location>
</feature>
<evidence type="ECO:0000256" key="7">
    <source>
        <dbReference type="ARBA" id="ARBA00047899"/>
    </source>
</evidence>